<feature type="chain" id="PRO_5010457540" description="ACP-like domain-containing protein" evidence="1">
    <location>
        <begin position="23"/>
        <end position="118"/>
    </location>
</feature>
<evidence type="ECO:0000256" key="1">
    <source>
        <dbReference type="SAM" id="SignalP"/>
    </source>
</evidence>
<dbReference type="InterPro" id="IPR056025">
    <property type="entry name" value="ACP_dom"/>
</dbReference>
<keyword evidence="1" id="KW-0732">Signal</keyword>
<accession>A0A198WW70</accession>
<dbReference type="EMBL" id="LXHQ01000031">
    <property type="protein sequence ID" value="OAV25191.1"/>
    <property type="molecule type" value="Genomic_DNA"/>
</dbReference>
<gene>
    <name evidence="3" type="ORF">AO370_1268</name>
</gene>
<reference evidence="3 4" key="1">
    <citation type="journal article" date="2016" name="Genome Biol. Evol.">
        <title>Comparative Genomic Analyses of the Moraxella catarrhalis Serosensitive and Seroresistant Lineages Demonstrate Their Independent Evolution.</title>
        <authorList>
            <person name="Earl J.P."/>
            <person name="de Vries S.P."/>
            <person name="Ahmed A."/>
            <person name="Powell E."/>
            <person name="Schultz M.P."/>
            <person name="Hermans P.W."/>
            <person name="Hill D.J."/>
            <person name="Zhou Z."/>
            <person name="Constantinidou C.I."/>
            <person name="Hu F.Z."/>
            <person name="Bootsma H.J."/>
            <person name="Ehrlich G.D."/>
        </authorList>
    </citation>
    <scope>NUCLEOTIDE SEQUENCE [LARGE SCALE GENOMIC DNA]</scope>
    <source>
        <strain evidence="3 4">F23</strain>
    </source>
</reference>
<sequence length="118" mass="12635">MKKLAFSLIVATAGMMAISANAMSPKTVQYTCQGGKSVNVKYIFNDADLPSKAVVSFSGKTVGMPINLNASDMTSSIFGFGGYNMTADYIDAKNYNQVGIATITDPKNKTLFKNCNPR</sequence>
<feature type="domain" description="ACP-like" evidence="2">
    <location>
        <begin position="24"/>
        <end position="117"/>
    </location>
</feature>
<dbReference type="RefSeq" id="WP_064603824.1">
    <property type="nucleotide sequence ID" value="NZ_LXHJ01000016.1"/>
</dbReference>
<evidence type="ECO:0000313" key="3">
    <source>
        <dbReference type="EMBL" id="OAV25191.1"/>
    </source>
</evidence>
<name>A0A198WW70_MORCA</name>
<evidence type="ECO:0000259" key="2">
    <source>
        <dbReference type="Pfam" id="PF24574"/>
    </source>
</evidence>
<dbReference type="CDD" id="cd21836">
    <property type="entry name" value="adhesin_CP"/>
    <property type="match status" value="1"/>
</dbReference>
<dbReference type="Proteomes" id="UP000078295">
    <property type="component" value="Unassembled WGS sequence"/>
</dbReference>
<dbReference type="Pfam" id="PF24574">
    <property type="entry name" value="Nm-ACP"/>
    <property type="match status" value="1"/>
</dbReference>
<dbReference type="InterPro" id="IPR036328">
    <property type="entry name" value="MliC_sf"/>
</dbReference>
<evidence type="ECO:0000313" key="4">
    <source>
        <dbReference type="Proteomes" id="UP000078295"/>
    </source>
</evidence>
<protein>
    <recommendedName>
        <fullName evidence="2">ACP-like domain-containing protein</fullName>
    </recommendedName>
</protein>
<organism evidence="3 4">
    <name type="scientific">Moraxella catarrhalis</name>
    <name type="common">Branhamella catarrhalis</name>
    <dbReference type="NCBI Taxonomy" id="480"/>
    <lineage>
        <taxon>Bacteria</taxon>
        <taxon>Pseudomonadati</taxon>
        <taxon>Pseudomonadota</taxon>
        <taxon>Gammaproteobacteria</taxon>
        <taxon>Moraxellales</taxon>
        <taxon>Moraxellaceae</taxon>
        <taxon>Moraxella</taxon>
    </lineage>
</organism>
<dbReference type="Gene3D" id="2.40.128.200">
    <property type="match status" value="1"/>
</dbReference>
<proteinExistence type="predicted"/>
<dbReference type="AlphaFoldDB" id="A0A198WW70"/>
<comment type="caution">
    <text evidence="3">The sequence shown here is derived from an EMBL/GenBank/DDBJ whole genome shotgun (WGS) entry which is preliminary data.</text>
</comment>
<dbReference type="OrthoDB" id="8612002at2"/>
<feature type="signal peptide" evidence="1">
    <location>
        <begin position="1"/>
        <end position="22"/>
    </location>
</feature>